<dbReference type="Pfam" id="PF12697">
    <property type="entry name" value="Abhydrolase_6"/>
    <property type="match status" value="1"/>
</dbReference>
<dbReference type="RefSeq" id="WP_129892297.1">
    <property type="nucleotide sequence ID" value="NZ_CP035758.1"/>
</dbReference>
<dbReference type="InterPro" id="IPR045889">
    <property type="entry name" value="MES/HNL"/>
</dbReference>
<organism evidence="2 3">
    <name type="scientific">Ktedonosporobacter rubrisoli</name>
    <dbReference type="NCBI Taxonomy" id="2509675"/>
    <lineage>
        <taxon>Bacteria</taxon>
        <taxon>Bacillati</taxon>
        <taxon>Chloroflexota</taxon>
        <taxon>Ktedonobacteria</taxon>
        <taxon>Ktedonobacterales</taxon>
        <taxon>Ktedonosporobacteraceae</taxon>
        <taxon>Ktedonosporobacter</taxon>
    </lineage>
</organism>
<dbReference type="GO" id="GO:0080030">
    <property type="term" value="F:methyl indole-3-acetate esterase activity"/>
    <property type="evidence" value="ECO:0007669"/>
    <property type="project" value="TreeGrafter"/>
</dbReference>
<keyword evidence="2" id="KW-0378">Hydrolase</keyword>
<sequence>MNTYVFVHGEWHGGWCWHKVVPLLSQAGHKAVAFDLPGHGQDKTSLLDVTLESYIRRACQVVEAQSGPVILVGHGMAGLVLSEVAEACPQKIKTLVYLSAFLLPNGHSFLESVARDPHVPPPGVMDATGTFLTLPEDKLIDMLYNDCCPSDIEDARRHITPEPFAPMLTPIHITVANFGSMPRIYIQTLRDQMLPLSSQKRFYTTVPCHKILSLNTGHAPFYSAPQDLVKHLLSL</sequence>
<dbReference type="GO" id="GO:0080032">
    <property type="term" value="F:methyl jasmonate esterase activity"/>
    <property type="evidence" value="ECO:0007669"/>
    <property type="project" value="TreeGrafter"/>
</dbReference>
<dbReference type="KEGG" id="kbs:EPA93_36770"/>
<feature type="domain" description="AB hydrolase-1" evidence="1">
    <location>
        <begin position="5"/>
        <end position="229"/>
    </location>
</feature>
<evidence type="ECO:0000259" key="1">
    <source>
        <dbReference type="Pfam" id="PF12697"/>
    </source>
</evidence>
<gene>
    <name evidence="2" type="ORF">EPA93_36770</name>
</gene>
<dbReference type="PANTHER" id="PTHR10992">
    <property type="entry name" value="METHYLESTERASE FAMILY MEMBER"/>
    <property type="match status" value="1"/>
</dbReference>
<dbReference type="InterPro" id="IPR000073">
    <property type="entry name" value="AB_hydrolase_1"/>
</dbReference>
<dbReference type="InterPro" id="IPR029058">
    <property type="entry name" value="AB_hydrolase_fold"/>
</dbReference>
<dbReference type="Proteomes" id="UP000290365">
    <property type="component" value="Chromosome"/>
</dbReference>
<dbReference type="Gene3D" id="3.40.50.1820">
    <property type="entry name" value="alpha/beta hydrolase"/>
    <property type="match status" value="1"/>
</dbReference>
<dbReference type="PRINTS" id="PR00111">
    <property type="entry name" value="ABHYDROLASE"/>
</dbReference>
<dbReference type="EMBL" id="CP035758">
    <property type="protein sequence ID" value="QBD81236.1"/>
    <property type="molecule type" value="Genomic_DNA"/>
</dbReference>
<dbReference type="AlphaFoldDB" id="A0A4P6K1B9"/>
<protein>
    <submittedName>
        <fullName evidence="2">Alpha/beta fold hydrolase</fullName>
    </submittedName>
</protein>
<evidence type="ECO:0000313" key="2">
    <source>
        <dbReference type="EMBL" id="QBD81236.1"/>
    </source>
</evidence>
<dbReference type="OrthoDB" id="9775557at2"/>
<reference evidence="2 3" key="1">
    <citation type="submission" date="2019-01" db="EMBL/GenBank/DDBJ databases">
        <title>Ktedonosporobacter rubrisoli SCAWS-G2.</title>
        <authorList>
            <person name="Huang Y."/>
            <person name="Yan B."/>
        </authorList>
    </citation>
    <scope>NUCLEOTIDE SEQUENCE [LARGE SCALE GENOMIC DNA]</scope>
    <source>
        <strain evidence="2 3">SCAWS-G2</strain>
    </source>
</reference>
<accession>A0A4P6K1B9</accession>
<dbReference type="PANTHER" id="PTHR10992:SF1086">
    <property type="entry name" value="AB HYDROLASE-1 DOMAIN-CONTAINING PROTEIN"/>
    <property type="match status" value="1"/>
</dbReference>
<name>A0A4P6K1B9_KTERU</name>
<evidence type="ECO:0000313" key="3">
    <source>
        <dbReference type="Proteomes" id="UP000290365"/>
    </source>
</evidence>
<dbReference type="SUPFAM" id="SSF53474">
    <property type="entry name" value="alpha/beta-Hydrolases"/>
    <property type="match status" value="1"/>
</dbReference>
<keyword evidence="3" id="KW-1185">Reference proteome</keyword>
<proteinExistence type="predicted"/>